<organism evidence="1">
    <name type="scientific">marine sediment metagenome</name>
    <dbReference type="NCBI Taxonomy" id="412755"/>
    <lineage>
        <taxon>unclassified sequences</taxon>
        <taxon>metagenomes</taxon>
        <taxon>ecological metagenomes</taxon>
    </lineage>
</organism>
<name>X1SVE8_9ZZZZ</name>
<protein>
    <recommendedName>
        <fullName evidence="2">ABC transporter ATP-binding protein</fullName>
    </recommendedName>
</protein>
<proteinExistence type="predicted"/>
<comment type="caution">
    <text evidence="1">The sequence shown here is derived from an EMBL/GenBank/DDBJ whole genome shotgun (WGS) entry which is preliminary data.</text>
</comment>
<reference evidence="1" key="1">
    <citation type="journal article" date="2014" name="Front. Microbiol.">
        <title>High frequency of phylogenetically diverse reductive dehalogenase-homologous genes in deep subseafloor sedimentary metagenomes.</title>
        <authorList>
            <person name="Kawai M."/>
            <person name="Futagami T."/>
            <person name="Toyoda A."/>
            <person name="Takaki Y."/>
            <person name="Nishi S."/>
            <person name="Hori S."/>
            <person name="Arai W."/>
            <person name="Tsubouchi T."/>
            <person name="Morono Y."/>
            <person name="Uchiyama I."/>
            <person name="Ito T."/>
            <person name="Fujiyama A."/>
            <person name="Inagaki F."/>
            <person name="Takami H."/>
        </authorList>
    </citation>
    <scope>NUCLEOTIDE SEQUENCE</scope>
    <source>
        <strain evidence="1">Expedition CK06-06</strain>
    </source>
</reference>
<dbReference type="AlphaFoldDB" id="X1SVE8"/>
<evidence type="ECO:0000313" key="1">
    <source>
        <dbReference type="EMBL" id="GAI79325.1"/>
    </source>
</evidence>
<gene>
    <name evidence="1" type="ORF">S12H4_22859</name>
</gene>
<feature type="non-terminal residue" evidence="1">
    <location>
        <position position="1"/>
    </location>
</feature>
<evidence type="ECO:0008006" key="2">
    <source>
        <dbReference type="Google" id="ProtNLM"/>
    </source>
</evidence>
<sequence>FVEQNVRRSLKEADRAYIMKAGRIVLGKNTAELQEEEIKKA</sequence>
<accession>X1SVE8</accession>
<dbReference type="EMBL" id="BARW01012006">
    <property type="protein sequence ID" value="GAI79325.1"/>
    <property type="molecule type" value="Genomic_DNA"/>
</dbReference>